<sequence>MLTIIAVLIFIASTSGESAPKMWGSRVIGKKSGPSDTMHYEYNDKFVRSVTW</sequence>
<dbReference type="EMBL" id="APAU02000286">
    <property type="protein sequence ID" value="EUB54281.1"/>
    <property type="molecule type" value="Genomic_DNA"/>
</dbReference>
<evidence type="ECO:0000256" key="1">
    <source>
        <dbReference type="SAM" id="SignalP"/>
    </source>
</evidence>
<organism evidence="2 3">
    <name type="scientific">Echinococcus granulosus</name>
    <name type="common">Hydatid tapeworm</name>
    <dbReference type="NCBI Taxonomy" id="6210"/>
    <lineage>
        <taxon>Eukaryota</taxon>
        <taxon>Metazoa</taxon>
        <taxon>Spiralia</taxon>
        <taxon>Lophotrochozoa</taxon>
        <taxon>Platyhelminthes</taxon>
        <taxon>Cestoda</taxon>
        <taxon>Eucestoda</taxon>
        <taxon>Cyclophyllidea</taxon>
        <taxon>Taeniidae</taxon>
        <taxon>Echinococcus</taxon>
        <taxon>Echinococcus granulosus group</taxon>
    </lineage>
</organism>
<keyword evidence="3" id="KW-1185">Reference proteome</keyword>
<accession>W6U1B1</accession>
<dbReference type="KEGG" id="egl:EGR_10861"/>
<keyword evidence="1" id="KW-0732">Signal</keyword>
<reference evidence="2 3" key="1">
    <citation type="journal article" date="2013" name="Nat. Genet.">
        <title>The genome of the hydatid tapeworm Echinococcus granulosus.</title>
        <authorList>
            <person name="Zheng H."/>
            <person name="Zhang W."/>
            <person name="Zhang L."/>
            <person name="Zhang Z."/>
            <person name="Li J."/>
            <person name="Lu G."/>
            <person name="Zhu Y."/>
            <person name="Wang Y."/>
            <person name="Huang Y."/>
            <person name="Liu J."/>
            <person name="Kang H."/>
            <person name="Chen J."/>
            <person name="Wang L."/>
            <person name="Chen A."/>
            <person name="Yu S."/>
            <person name="Gao Z."/>
            <person name="Jin L."/>
            <person name="Gu W."/>
            <person name="Wang Z."/>
            <person name="Zhao L."/>
            <person name="Shi B."/>
            <person name="Wen H."/>
            <person name="Lin R."/>
            <person name="Jones M.K."/>
            <person name="Brejova B."/>
            <person name="Vinar T."/>
            <person name="Zhao G."/>
            <person name="McManus D.P."/>
            <person name="Chen Z."/>
            <person name="Zhou Y."/>
            <person name="Wang S."/>
        </authorList>
    </citation>
    <scope>NUCLEOTIDE SEQUENCE [LARGE SCALE GENOMIC DNA]</scope>
</reference>
<dbReference type="CTD" id="36346576"/>
<feature type="chain" id="PRO_5004881709" evidence="1">
    <location>
        <begin position="17"/>
        <end position="52"/>
    </location>
</feature>
<evidence type="ECO:0000313" key="2">
    <source>
        <dbReference type="EMBL" id="EUB54281.1"/>
    </source>
</evidence>
<comment type="caution">
    <text evidence="2">The sequence shown here is derived from an EMBL/GenBank/DDBJ whole genome shotgun (WGS) entry which is preliminary data.</text>
</comment>
<dbReference type="GeneID" id="36346576"/>
<gene>
    <name evidence="2" type="ORF">EGR_10861</name>
</gene>
<protein>
    <submittedName>
        <fullName evidence="2">Uncharacterized protein</fullName>
    </submittedName>
</protein>
<evidence type="ECO:0000313" key="3">
    <source>
        <dbReference type="Proteomes" id="UP000019149"/>
    </source>
</evidence>
<feature type="signal peptide" evidence="1">
    <location>
        <begin position="1"/>
        <end position="16"/>
    </location>
</feature>
<name>W6U1B1_ECHGR</name>
<dbReference type="Proteomes" id="UP000019149">
    <property type="component" value="Unassembled WGS sequence"/>
</dbReference>
<dbReference type="AlphaFoldDB" id="W6U1B1"/>
<proteinExistence type="predicted"/>
<dbReference type="RefSeq" id="XP_024345477.1">
    <property type="nucleotide sequence ID" value="XM_024500110.1"/>
</dbReference>